<gene>
    <name evidence="1" type="ORF">I8J34_14420</name>
</gene>
<name>A0A944DDJ6_DENI1</name>
<organism evidence="1 2">
    <name type="scientific">Denitromonas iodatirespirans</name>
    <dbReference type="NCBI Taxonomy" id="2795389"/>
    <lineage>
        <taxon>Bacteria</taxon>
        <taxon>Pseudomonadati</taxon>
        <taxon>Pseudomonadota</taxon>
        <taxon>Betaproteobacteria</taxon>
        <taxon>Rhodocyclales</taxon>
        <taxon>Zoogloeaceae</taxon>
        <taxon>Denitromonas</taxon>
    </lineage>
</organism>
<dbReference type="AlphaFoldDB" id="A0A944DDJ6"/>
<keyword evidence="2" id="KW-1185">Reference proteome</keyword>
<reference evidence="2" key="1">
    <citation type="journal article" date="2022" name="ISME J.">
        <title>Genetic and phylogenetic analysis of dissimilatory iodate-reducing bacteria identifies potential niches across the world's oceans.</title>
        <authorList>
            <person name="Reyes-Umana V."/>
            <person name="Henning Z."/>
            <person name="Lee K."/>
            <person name="Barnum T.P."/>
            <person name="Coates J.D."/>
        </authorList>
    </citation>
    <scope>NUCLEOTIDE SEQUENCE [LARGE SCALE GENOMIC DNA]</scope>
    <source>
        <strain evidence="2">IR12</strain>
    </source>
</reference>
<proteinExistence type="predicted"/>
<dbReference type="Proteomes" id="UP000694660">
    <property type="component" value="Unassembled WGS sequence"/>
</dbReference>
<dbReference type="RefSeq" id="WP_214362322.1">
    <property type="nucleotide sequence ID" value="NZ_JAEKFT010000016.1"/>
</dbReference>
<evidence type="ECO:0000313" key="1">
    <source>
        <dbReference type="EMBL" id="MBT0962372.1"/>
    </source>
</evidence>
<accession>A0A944DDJ6</accession>
<protein>
    <submittedName>
        <fullName evidence="1">Uncharacterized protein</fullName>
    </submittedName>
</protein>
<sequence>MEDITAAETQEMQQLLEPIFGAQVHTWRITLQTYEVFSRLVAKSGRCTGAMHLVPRPYNLSAPVRWAQRQVRQALRRHFLTREGNHYLVCMRTAGLAMRYDFWEAQNAPQ</sequence>
<comment type="caution">
    <text evidence="1">The sequence shown here is derived from an EMBL/GenBank/DDBJ whole genome shotgun (WGS) entry which is preliminary data.</text>
</comment>
<evidence type="ECO:0000313" key="2">
    <source>
        <dbReference type="Proteomes" id="UP000694660"/>
    </source>
</evidence>
<dbReference type="EMBL" id="JAEKFT010000016">
    <property type="protein sequence ID" value="MBT0962372.1"/>
    <property type="molecule type" value="Genomic_DNA"/>
</dbReference>